<dbReference type="OrthoDB" id="3854538at2"/>
<name>I4EE90_9BACT</name>
<keyword evidence="3" id="KW-1185">Reference proteome</keyword>
<comment type="caution">
    <text evidence="2">The sequence shown here is derived from an EMBL/GenBank/DDBJ whole genome shotgun (WGS) entry which is preliminary data.</text>
</comment>
<protein>
    <submittedName>
        <fullName evidence="2">Uncharacterized protein</fullName>
    </submittedName>
</protein>
<dbReference type="EMBL" id="CAGS01000085">
    <property type="protein sequence ID" value="CCF83002.1"/>
    <property type="molecule type" value="Genomic_DNA"/>
</dbReference>
<dbReference type="AlphaFoldDB" id="I4EE90"/>
<reference evidence="2 3" key="1">
    <citation type="journal article" date="2012" name="ISME J.">
        <title>Nitrification expanded: discovery, physiology and genomics of a nitrite-oxidizing bacterium from the phylum Chloroflexi.</title>
        <authorList>
            <person name="Sorokin D.Y."/>
            <person name="Lucker S."/>
            <person name="Vejmelkova D."/>
            <person name="Kostrikina N.A."/>
            <person name="Kleerebezem R."/>
            <person name="Rijpstra W.I."/>
            <person name="Damste J.S."/>
            <person name="Le Paslier D."/>
            <person name="Muyzer G."/>
            <person name="Wagner M."/>
            <person name="van Loosdrecht M.C."/>
            <person name="Daims H."/>
        </authorList>
    </citation>
    <scope>NUCLEOTIDE SEQUENCE [LARGE SCALE GENOMIC DNA]</scope>
    <source>
        <strain evidence="3">none</strain>
    </source>
</reference>
<keyword evidence="1" id="KW-0812">Transmembrane</keyword>
<dbReference type="Proteomes" id="UP000004221">
    <property type="component" value="Unassembled WGS sequence"/>
</dbReference>
<keyword evidence="1" id="KW-0472">Membrane</keyword>
<dbReference type="RefSeq" id="WP_008475651.1">
    <property type="nucleotide sequence ID" value="NZ_CAGS01000085.1"/>
</dbReference>
<proteinExistence type="predicted"/>
<organism evidence="2 3">
    <name type="scientific">Nitrolancea hollandica Lb</name>
    <dbReference type="NCBI Taxonomy" id="1129897"/>
    <lineage>
        <taxon>Bacteria</taxon>
        <taxon>Pseudomonadati</taxon>
        <taxon>Thermomicrobiota</taxon>
        <taxon>Thermomicrobia</taxon>
        <taxon>Sphaerobacterales</taxon>
        <taxon>Sphaerobacterineae</taxon>
        <taxon>Sphaerobacteraceae</taxon>
        <taxon>Nitrolancea</taxon>
    </lineage>
</organism>
<evidence type="ECO:0000313" key="2">
    <source>
        <dbReference type="EMBL" id="CCF83002.1"/>
    </source>
</evidence>
<evidence type="ECO:0000256" key="1">
    <source>
        <dbReference type="SAM" id="Phobius"/>
    </source>
</evidence>
<keyword evidence="1" id="KW-1133">Transmembrane helix</keyword>
<gene>
    <name evidence="2" type="ORF">NITHO_1750017</name>
</gene>
<accession>I4EE90</accession>
<sequence>MAVAEQSQGSTRTRKAEIQRELDTHVNTLRDLGSEYTDSVAESFLDRIEQLAGTRTRSAIDTRGAMQVNKYHEQRKTLAMIFAFSIPLLAIAGAFGGLVGVAVVGGALGLIAIVAITHNL</sequence>
<evidence type="ECO:0000313" key="3">
    <source>
        <dbReference type="Proteomes" id="UP000004221"/>
    </source>
</evidence>
<feature type="transmembrane region" description="Helical" evidence="1">
    <location>
        <begin position="77"/>
        <end position="95"/>
    </location>
</feature>